<name>A0AAU7JB54_9HYPH</name>
<dbReference type="Pfam" id="PF03483">
    <property type="entry name" value="B3_4"/>
    <property type="match status" value="1"/>
</dbReference>
<gene>
    <name evidence="2" type="ORF">ABEG18_17485</name>
</gene>
<dbReference type="SMART" id="SM00873">
    <property type="entry name" value="B3_4"/>
    <property type="match status" value="1"/>
</dbReference>
<organism evidence="2">
    <name type="scientific">Alsobacter sp. KACC 23698</name>
    <dbReference type="NCBI Taxonomy" id="3149229"/>
    <lineage>
        <taxon>Bacteria</taxon>
        <taxon>Pseudomonadati</taxon>
        <taxon>Pseudomonadota</taxon>
        <taxon>Alphaproteobacteria</taxon>
        <taxon>Hyphomicrobiales</taxon>
        <taxon>Alsobacteraceae</taxon>
        <taxon>Alsobacter</taxon>
    </lineage>
</organism>
<dbReference type="InterPro" id="IPR020825">
    <property type="entry name" value="Phe-tRNA_synthase-like_B3/B4"/>
</dbReference>
<dbReference type="PANTHER" id="PTHR39209">
    <property type="match status" value="1"/>
</dbReference>
<sequence>MTSLTIEELTRDFPRFSTAVVVAEGLSIPAERPPALAAEIAEREEACRARWGGTELSAIPGVAAWRSAYRAFGIKKTSYRCSVERLVKNVLAGRELPRINGFVDAYNAVSLAHVLCVGADDLDRIAPPLAFRFSRPGDTFMDMATEPGEDPNDPPKPGEVVYADARHVLCRRWNWRQDARSIITPDTQRAIVTLQSNGEGAARAAAEDLAAWLGRICGATCRIAVADAAHPTVEL</sequence>
<dbReference type="InterPro" id="IPR005146">
    <property type="entry name" value="B3/B4_tRNA-bd"/>
</dbReference>
<dbReference type="SUPFAM" id="SSF56037">
    <property type="entry name" value="PheT/TilS domain"/>
    <property type="match status" value="1"/>
</dbReference>
<dbReference type="GO" id="GO:0003723">
    <property type="term" value="F:RNA binding"/>
    <property type="evidence" value="ECO:0007669"/>
    <property type="project" value="InterPro"/>
</dbReference>
<keyword evidence="2" id="KW-0436">Ligase</keyword>
<accession>A0AAU7JB54</accession>
<dbReference type="EMBL" id="CP157484">
    <property type="protein sequence ID" value="XBO37508.1"/>
    <property type="molecule type" value="Genomic_DNA"/>
</dbReference>
<reference evidence="2" key="1">
    <citation type="submission" date="2024-05" db="EMBL/GenBank/DDBJ databases">
        <authorList>
            <person name="Kim S."/>
            <person name="Heo J."/>
            <person name="Choi H."/>
            <person name="Choi Y."/>
            <person name="Kwon S.-W."/>
            <person name="Kim Y."/>
        </authorList>
    </citation>
    <scope>NUCLEOTIDE SEQUENCE</scope>
    <source>
        <strain evidence="2">KACC 23698</strain>
    </source>
</reference>
<feature type="domain" description="B3/B4 tRNA-binding" evidence="1">
    <location>
        <begin position="63"/>
        <end position="218"/>
    </location>
</feature>
<dbReference type="PANTHER" id="PTHR39209:SF2">
    <property type="entry name" value="CYTOPLASMIC PROTEIN"/>
    <property type="match status" value="1"/>
</dbReference>
<protein>
    <submittedName>
        <fullName evidence="2">Phenylalanine--tRNA ligase beta subunit-related protein</fullName>
    </submittedName>
</protein>
<dbReference type="RefSeq" id="WP_406854331.1">
    <property type="nucleotide sequence ID" value="NZ_CP157484.1"/>
</dbReference>
<proteinExistence type="predicted"/>
<evidence type="ECO:0000259" key="1">
    <source>
        <dbReference type="SMART" id="SM00873"/>
    </source>
</evidence>
<dbReference type="GO" id="GO:0004826">
    <property type="term" value="F:phenylalanine-tRNA ligase activity"/>
    <property type="evidence" value="ECO:0007669"/>
    <property type="project" value="InterPro"/>
</dbReference>
<dbReference type="AlphaFoldDB" id="A0AAU7JB54"/>
<dbReference type="Gene3D" id="3.50.40.10">
    <property type="entry name" value="Phenylalanyl-trna Synthetase, Chain B, domain 3"/>
    <property type="match status" value="1"/>
</dbReference>
<evidence type="ECO:0000313" key="2">
    <source>
        <dbReference type="EMBL" id="XBO37508.1"/>
    </source>
</evidence>